<name>A0A2S7U1L2_9BACT</name>
<keyword evidence="2" id="KW-1185">Reference proteome</keyword>
<reference evidence="1 2" key="1">
    <citation type="submission" date="2016-12" db="EMBL/GenBank/DDBJ databases">
        <title>Study of bacterial adaptation to deep sea.</title>
        <authorList>
            <person name="Song J."/>
            <person name="Yoshizawa S."/>
            <person name="Kogure K."/>
        </authorList>
    </citation>
    <scope>NUCLEOTIDE SEQUENCE [LARGE SCALE GENOMIC DNA]</scope>
    <source>
        <strain evidence="1 2">SAORIC-165</strain>
    </source>
</reference>
<dbReference type="OrthoDB" id="5459182at2"/>
<proteinExistence type="predicted"/>
<comment type="caution">
    <text evidence="1">The sequence shown here is derived from an EMBL/GenBank/DDBJ whole genome shotgun (WGS) entry which is preliminary data.</text>
</comment>
<evidence type="ECO:0000313" key="2">
    <source>
        <dbReference type="Proteomes" id="UP000239907"/>
    </source>
</evidence>
<dbReference type="RefSeq" id="WP_105043382.1">
    <property type="nucleotide sequence ID" value="NZ_MQWA01000001.1"/>
</dbReference>
<sequence length="79" mass="8894">MKTAITKIGNSKGLIIPVQLLKQCGFENEVSLEVKDNSLIISKIGKPRSGWEEAFEKAGVDQTMMDNFGNSFDKDEWTW</sequence>
<dbReference type="InterPro" id="IPR037914">
    <property type="entry name" value="SpoVT-AbrB_sf"/>
</dbReference>
<protein>
    <submittedName>
        <fullName evidence="1">Peptidase</fullName>
    </submittedName>
</protein>
<evidence type="ECO:0000313" key="1">
    <source>
        <dbReference type="EMBL" id="PQJ28895.1"/>
    </source>
</evidence>
<dbReference type="SUPFAM" id="SSF89447">
    <property type="entry name" value="AbrB/MazE/MraZ-like"/>
    <property type="match status" value="1"/>
</dbReference>
<gene>
    <name evidence="1" type="ORF">BSZ32_10585</name>
</gene>
<organism evidence="1 2">
    <name type="scientific">Rubritalea profundi</name>
    <dbReference type="NCBI Taxonomy" id="1658618"/>
    <lineage>
        <taxon>Bacteria</taxon>
        <taxon>Pseudomonadati</taxon>
        <taxon>Verrucomicrobiota</taxon>
        <taxon>Verrucomicrobiia</taxon>
        <taxon>Verrucomicrobiales</taxon>
        <taxon>Rubritaleaceae</taxon>
        <taxon>Rubritalea</taxon>
    </lineage>
</organism>
<dbReference type="EMBL" id="MQWA01000001">
    <property type="protein sequence ID" value="PQJ28895.1"/>
    <property type="molecule type" value="Genomic_DNA"/>
</dbReference>
<accession>A0A2S7U1L2</accession>
<dbReference type="AlphaFoldDB" id="A0A2S7U1L2"/>
<dbReference type="Gene3D" id="2.10.260.10">
    <property type="match status" value="1"/>
</dbReference>
<dbReference type="Proteomes" id="UP000239907">
    <property type="component" value="Unassembled WGS sequence"/>
</dbReference>